<protein>
    <submittedName>
        <fullName evidence="2">Uncharacterized protein</fullName>
    </submittedName>
</protein>
<sequence length="35" mass="4046">MEIVNITPREIRRIFWHIIAGISVLVVVFKVVALL</sequence>
<name>A0A193QIH6_SODGM</name>
<gene>
    <name evidence="2" type="ORF">SGGMMB4_02434</name>
</gene>
<keyword evidence="1" id="KW-0812">Transmembrane</keyword>
<keyword evidence="1" id="KW-1133">Transmembrane helix</keyword>
<reference evidence="2 3" key="1">
    <citation type="submission" date="2015-05" db="EMBL/GenBank/DDBJ databases">
        <authorList>
            <person name="Goodhead I."/>
        </authorList>
    </citation>
    <scope>NUCLEOTIDE SEQUENCE [LARGE SCALE GENOMIC DNA]</scope>
    <source>
        <strain evidence="3">morsitans</strain>
    </source>
</reference>
<dbReference type="AlphaFoldDB" id="A0A193QIH6"/>
<keyword evidence="1" id="KW-0472">Membrane</keyword>
<evidence type="ECO:0000256" key="1">
    <source>
        <dbReference type="SAM" id="Phobius"/>
    </source>
</evidence>
<proteinExistence type="predicted"/>
<dbReference type="EMBL" id="LN854557">
    <property type="protein sequence ID" value="CRL44984.1"/>
    <property type="molecule type" value="Genomic_DNA"/>
</dbReference>
<evidence type="ECO:0000313" key="2">
    <source>
        <dbReference type="EMBL" id="CRL44984.1"/>
    </source>
</evidence>
<organism evidence="2 3">
    <name type="scientific">Sodalis glossinidius (strain morsitans)</name>
    <dbReference type="NCBI Taxonomy" id="343509"/>
    <lineage>
        <taxon>Bacteria</taxon>
        <taxon>Pseudomonadati</taxon>
        <taxon>Pseudomonadota</taxon>
        <taxon>Gammaproteobacteria</taxon>
        <taxon>Enterobacterales</taxon>
        <taxon>Bruguierivoracaceae</taxon>
        <taxon>Sodalis</taxon>
    </lineage>
</organism>
<accession>A0A193QIH6</accession>
<feature type="transmembrane region" description="Helical" evidence="1">
    <location>
        <begin position="14"/>
        <end position="33"/>
    </location>
</feature>
<evidence type="ECO:0000313" key="3">
    <source>
        <dbReference type="Proteomes" id="UP000245838"/>
    </source>
</evidence>
<dbReference type="Proteomes" id="UP000245838">
    <property type="component" value="Chromosome sggmmb4_Chromosome"/>
</dbReference>